<dbReference type="Pfam" id="PF22759">
    <property type="entry name" value="E217_GP41"/>
    <property type="match status" value="1"/>
</dbReference>
<reference evidence="1 2" key="1">
    <citation type="submission" date="2014-10" db="EMBL/GenBank/DDBJ databases">
        <title>Draft genome of phytase producing Bacillus ginsengihumi strain M2.11.</title>
        <authorList>
            <person name="Toymentseva A."/>
            <person name="Boulygina E.A."/>
            <person name="Kazakov S.V."/>
            <person name="Kayumov I."/>
            <person name="Suleimanova A.D."/>
            <person name="Mardanova A.M."/>
            <person name="Maria S.N."/>
            <person name="Sergey M.Y."/>
            <person name="Sharipova M.R."/>
        </authorList>
    </citation>
    <scope>NUCLEOTIDE SEQUENCE [LARGE SCALE GENOMIC DNA]</scope>
    <source>
        <strain evidence="1 2">M2.11</strain>
    </source>
</reference>
<accession>A0A0A6Y291</accession>
<dbReference type="EMBL" id="JRUN01000006">
    <property type="protein sequence ID" value="KHD86377.1"/>
    <property type="molecule type" value="Genomic_DNA"/>
</dbReference>
<dbReference type="Proteomes" id="UP000030588">
    <property type="component" value="Unassembled WGS sequence"/>
</dbReference>
<organism evidence="1 2">
    <name type="scientific">Heyndrickxia ginsengihumi</name>
    <dbReference type="NCBI Taxonomy" id="363870"/>
    <lineage>
        <taxon>Bacteria</taxon>
        <taxon>Bacillati</taxon>
        <taxon>Bacillota</taxon>
        <taxon>Bacilli</taxon>
        <taxon>Bacillales</taxon>
        <taxon>Bacillaceae</taxon>
        <taxon>Heyndrickxia</taxon>
    </lineage>
</organism>
<gene>
    <name evidence="1" type="ORF">NG54_03435</name>
</gene>
<dbReference type="STRING" id="363870.NG54_03435"/>
<sequence length="270" mass="30197">MKMTTKLLFGRVIKVHIESSKYKTDISGDDLHIEFEVNFDDDEKPNQSTISIYNLSKTSISRITKDSSVILQAGYRSDYGVLVQGKISNVVTNRNGVDKITTITLLEGQDYTSEKTPKAITFKKGTKAEVIIKKLVKLLGVSLAEFKLPKNVVYKKGYSVTGQIENNLVEVVKDCGAALYWRRGKMVIRSITEGTDENFLLEESTGLIDSPETFEEDDTKGYTAKCLLQHRITTASIIEIRSKTANGKYRAKKGKHVCNGSDFYTEVDVV</sequence>
<dbReference type="OrthoDB" id="1919832at2"/>
<protein>
    <submittedName>
        <fullName evidence="1">Uncharacterized protein</fullName>
    </submittedName>
</protein>
<evidence type="ECO:0000313" key="2">
    <source>
        <dbReference type="Proteomes" id="UP000030588"/>
    </source>
</evidence>
<evidence type="ECO:0000313" key="1">
    <source>
        <dbReference type="EMBL" id="KHD86377.1"/>
    </source>
</evidence>
<dbReference type="AlphaFoldDB" id="A0A0A6Y291"/>
<dbReference type="NCBIfam" id="NF047561">
    <property type="entry name" value="orf58_phage_fam"/>
    <property type="match status" value="1"/>
</dbReference>
<proteinExistence type="predicted"/>
<dbReference type="InterPro" id="IPR054496">
    <property type="entry name" value="E217_GP41"/>
</dbReference>
<comment type="caution">
    <text evidence="1">The sequence shown here is derived from an EMBL/GenBank/DDBJ whole genome shotgun (WGS) entry which is preliminary data.</text>
</comment>
<name>A0A0A6Y291_9BACI</name>